<proteinExistence type="inferred from homology"/>
<dbReference type="InterPro" id="IPR005027">
    <property type="entry name" value="Glyco_trans_43"/>
</dbReference>
<evidence type="ECO:0000256" key="8">
    <source>
        <dbReference type="ARBA" id="ARBA00022723"/>
    </source>
</evidence>
<comment type="subcellular location">
    <subcellularLocation>
        <location evidence="2 20">Golgi apparatus membrane</location>
        <topology evidence="2 20">Single-pass type II membrane protein</topology>
    </subcellularLocation>
</comment>
<dbReference type="FunFam" id="3.90.550.10:FF:000044">
    <property type="entry name" value="Galactosylgalactosylxylosylprotein 3-beta-glucuronosyltransferase"/>
    <property type="match status" value="1"/>
</dbReference>
<keyword evidence="13 19" id="KW-0325">Glycoprotein</keyword>
<dbReference type="CTD" id="251900"/>
<dbReference type="SUPFAM" id="SSF53448">
    <property type="entry name" value="Nucleotide-diphospho-sugar transferases"/>
    <property type="match status" value="1"/>
</dbReference>
<dbReference type="GO" id="GO:0046872">
    <property type="term" value="F:metal ion binding"/>
    <property type="evidence" value="ECO:0007669"/>
    <property type="project" value="UniProtKB-KW"/>
</dbReference>
<keyword evidence="10" id="KW-1133">Transmembrane helix</keyword>
<evidence type="ECO:0000313" key="21">
    <source>
        <dbReference type="Proteomes" id="UP001652626"/>
    </source>
</evidence>
<dbReference type="PANTHER" id="PTHR10896:SF65">
    <property type="entry name" value="GALACTOSYLGALACTOSYLXYLOSYLPROTEIN 3-BETA-GLUCURONOSYLTRANSFERASE 3"/>
    <property type="match status" value="1"/>
</dbReference>
<organism evidence="21 22">
    <name type="scientific">Vanessa tameamea</name>
    <name type="common">Kamehameha butterfly</name>
    <dbReference type="NCBI Taxonomy" id="334116"/>
    <lineage>
        <taxon>Eukaryota</taxon>
        <taxon>Metazoa</taxon>
        <taxon>Ecdysozoa</taxon>
        <taxon>Arthropoda</taxon>
        <taxon>Hexapoda</taxon>
        <taxon>Insecta</taxon>
        <taxon>Pterygota</taxon>
        <taxon>Neoptera</taxon>
        <taxon>Endopterygota</taxon>
        <taxon>Lepidoptera</taxon>
        <taxon>Glossata</taxon>
        <taxon>Ditrysia</taxon>
        <taxon>Papilionoidea</taxon>
        <taxon>Nymphalidae</taxon>
        <taxon>Nymphalinae</taxon>
        <taxon>Vanessa</taxon>
    </lineage>
</organism>
<keyword evidence="14 17" id="KW-0464">Manganese</keyword>
<comment type="similarity">
    <text evidence="4 20">Belongs to the glycosyltransferase 43 family.</text>
</comment>
<comment type="cofactor">
    <cofactor evidence="1 17 20">
        <name>Mn(2+)</name>
        <dbReference type="ChEBI" id="CHEBI:29035"/>
    </cofactor>
</comment>
<keyword evidence="11 20" id="KW-0333">Golgi apparatus</keyword>
<dbReference type="Gene3D" id="3.90.550.10">
    <property type="entry name" value="Spore Coat Polysaccharide Biosynthesis Protein SpsA, Chain A"/>
    <property type="match status" value="1"/>
</dbReference>
<evidence type="ECO:0000256" key="3">
    <source>
        <dbReference type="ARBA" id="ARBA00004922"/>
    </source>
</evidence>
<dbReference type="Pfam" id="PF03360">
    <property type="entry name" value="Glyco_transf_43"/>
    <property type="match status" value="1"/>
</dbReference>
<keyword evidence="9 20" id="KW-0735">Signal-anchor</keyword>
<feature type="active site" description="Proton donor/acceptor" evidence="16">
    <location>
        <position position="253"/>
    </location>
</feature>
<dbReference type="GO" id="GO:0015018">
    <property type="term" value="F:galactosylgalactosylxylosylprotein 3-beta-glucuronosyltransferase activity"/>
    <property type="evidence" value="ECO:0007669"/>
    <property type="project" value="UniProtKB-UniRule"/>
</dbReference>
<accession>A0A8B8IA64</accession>
<evidence type="ECO:0000256" key="6">
    <source>
        <dbReference type="ARBA" id="ARBA00022679"/>
    </source>
</evidence>
<evidence type="ECO:0000256" key="9">
    <source>
        <dbReference type="ARBA" id="ARBA00022968"/>
    </source>
</evidence>
<evidence type="ECO:0000256" key="16">
    <source>
        <dbReference type="PIRSR" id="PIRSR605027-1"/>
    </source>
</evidence>
<keyword evidence="21" id="KW-1185">Reference proteome</keyword>
<evidence type="ECO:0000256" key="1">
    <source>
        <dbReference type="ARBA" id="ARBA00001936"/>
    </source>
</evidence>
<comment type="catalytic activity">
    <reaction evidence="15 20">
        <text>3-O-(beta-D-galactosyl-(1-&gt;3)-beta-D-galactosyl-(1-&gt;4)-beta-D-xylosyl)-L-seryl-[protein] + UDP-alpha-D-glucuronate = 3-O-(beta-D-GlcA-(1-&gt;3)-beta-D-Gal-(1-&gt;3)-beta-D-Gal-(1-&gt;4)-beta-D-Xyl)-L-seryl-[protein] + UDP + H(+)</text>
        <dbReference type="Rhea" id="RHEA:24168"/>
        <dbReference type="Rhea" id="RHEA-COMP:12571"/>
        <dbReference type="Rhea" id="RHEA-COMP:12573"/>
        <dbReference type="ChEBI" id="CHEBI:15378"/>
        <dbReference type="ChEBI" id="CHEBI:58052"/>
        <dbReference type="ChEBI" id="CHEBI:58223"/>
        <dbReference type="ChEBI" id="CHEBI:132090"/>
        <dbReference type="ChEBI" id="CHEBI:132093"/>
        <dbReference type="EC" id="2.4.1.135"/>
    </reaction>
</comment>
<keyword evidence="12" id="KW-0472">Membrane</keyword>
<comment type="pathway">
    <text evidence="3 20">Protein modification; protein glycosylation.</text>
</comment>
<evidence type="ECO:0000256" key="18">
    <source>
        <dbReference type="PIRSR" id="PIRSR605027-4"/>
    </source>
</evidence>
<evidence type="ECO:0000256" key="19">
    <source>
        <dbReference type="PIRSR" id="PIRSR605027-6"/>
    </source>
</evidence>
<evidence type="ECO:0000256" key="5">
    <source>
        <dbReference type="ARBA" id="ARBA00012641"/>
    </source>
</evidence>
<feature type="glycosylation site" description="N-linked (GlcNAc...) asparagine" evidence="19">
    <location>
        <position position="272"/>
    </location>
</feature>
<dbReference type="Proteomes" id="UP001652626">
    <property type="component" value="Chromosome 15"/>
</dbReference>
<dbReference type="UniPathway" id="UPA00378"/>
<evidence type="ECO:0000256" key="13">
    <source>
        <dbReference type="ARBA" id="ARBA00023180"/>
    </source>
</evidence>
<evidence type="ECO:0000256" key="20">
    <source>
        <dbReference type="RuleBase" id="RU363127"/>
    </source>
</evidence>
<evidence type="ECO:0000256" key="17">
    <source>
        <dbReference type="PIRSR" id="PIRSR605027-3"/>
    </source>
</evidence>
<dbReference type="EC" id="2.4.1.135" evidence="5 20"/>
<keyword evidence="6 20" id="KW-0808">Transferase</keyword>
<evidence type="ECO:0000256" key="10">
    <source>
        <dbReference type="ARBA" id="ARBA00022989"/>
    </source>
</evidence>
<dbReference type="AlphaFoldDB" id="A0A8B8IA64"/>
<dbReference type="PANTHER" id="PTHR10896">
    <property type="entry name" value="GALACTOSYLGALACTOSYLXYLOSYLPROTEIN 3-BETA-GLUCURONOSYLTRANSFERASE BETA-1,3-GLUCURONYLTRANSFERASE"/>
    <property type="match status" value="1"/>
</dbReference>
<feature type="binding site" evidence="17">
    <location>
        <position position="168"/>
    </location>
    <ligand>
        <name>Mn(2+)</name>
        <dbReference type="ChEBI" id="CHEBI:29035"/>
    </ligand>
</feature>
<keyword evidence="7" id="KW-0812">Transmembrane</keyword>
<evidence type="ECO:0000256" key="4">
    <source>
        <dbReference type="ARBA" id="ARBA00007706"/>
    </source>
</evidence>
<dbReference type="GO" id="GO:0000139">
    <property type="term" value="C:Golgi membrane"/>
    <property type="evidence" value="ECO:0007669"/>
    <property type="project" value="UniProtKB-SubCell"/>
</dbReference>
<evidence type="ECO:0000256" key="12">
    <source>
        <dbReference type="ARBA" id="ARBA00023136"/>
    </source>
</evidence>
<evidence type="ECO:0000256" key="14">
    <source>
        <dbReference type="ARBA" id="ARBA00023211"/>
    </source>
</evidence>
<dbReference type="GeneID" id="113399095"/>
<dbReference type="OMA" id="RTEYAYG"/>
<evidence type="ECO:0000313" key="22">
    <source>
        <dbReference type="RefSeq" id="XP_026493915.1"/>
    </source>
</evidence>
<dbReference type="OrthoDB" id="675023at2759"/>
<reference evidence="22" key="1">
    <citation type="submission" date="2025-08" db="UniProtKB">
        <authorList>
            <consortium name="RefSeq"/>
        </authorList>
    </citation>
    <scope>IDENTIFICATION</scope>
    <source>
        <tissue evidence="22">Whole body</tissue>
    </source>
</reference>
<dbReference type="GO" id="GO:0005975">
    <property type="term" value="P:carbohydrate metabolic process"/>
    <property type="evidence" value="ECO:0007669"/>
    <property type="project" value="TreeGrafter"/>
</dbReference>
<evidence type="ECO:0000256" key="15">
    <source>
        <dbReference type="ARBA" id="ARBA00047979"/>
    </source>
</evidence>
<dbReference type="RefSeq" id="XP_026493915.1">
    <property type="nucleotide sequence ID" value="XM_026638130.2"/>
</dbReference>
<dbReference type="GO" id="GO:0050650">
    <property type="term" value="P:chondroitin sulfate proteoglycan biosynthetic process"/>
    <property type="evidence" value="ECO:0007669"/>
    <property type="project" value="TreeGrafter"/>
</dbReference>
<evidence type="ECO:0000256" key="11">
    <source>
        <dbReference type="ARBA" id="ARBA00023034"/>
    </source>
</evidence>
<gene>
    <name evidence="22" type="primary">LOC113399095</name>
</gene>
<dbReference type="CDD" id="cd00218">
    <property type="entry name" value="GlcAT-I"/>
    <property type="match status" value="1"/>
</dbReference>
<evidence type="ECO:0000256" key="7">
    <source>
        <dbReference type="ARBA" id="ARBA00022692"/>
    </source>
</evidence>
<dbReference type="InterPro" id="IPR029044">
    <property type="entry name" value="Nucleotide-diphossugar_trans"/>
</dbReference>
<feature type="site" description="Interaction with galactose moiety of substrate glycoprotein" evidence="18">
    <location>
        <position position="199"/>
    </location>
</feature>
<sequence>MPFVNIKKQYLAFGMLVFVVLFLFNSRPAIQCQFTPEVSTYVPTIYGITPTYARLAQKADLTRLSQTLMLVKNFHWIVIEDSETKTSLVENLLKESTLKYTHLNVKTHKSKHSTVMDVNICVFKTETITTSWYCASGVEQRNVALNWLRGHLKDSDDKRGAVYFMDDDNTYSLKVFDEMRKIKKVGVWPVGIVGGMRVEMPLVTDGKVSGFNAVWKPFRPFPIDMAGFAINATLFLLHPEAKFSRKVQSGFQESEILKYVTTKDDLEPLAENCTKVYVWHTRTQKPSILNPKKLKHPPLPDDHIEV</sequence>
<protein>
    <recommendedName>
        <fullName evidence="5 20">Galactosylgalactosylxylosylprotein 3-beta-glucuronosyltransferase</fullName>
        <ecNumber evidence="5 20">2.4.1.135</ecNumber>
    </recommendedName>
</protein>
<feature type="site" description="Interaction with galactose moiety of substrate glycoprotein" evidence="18">
    <location>
        <position position="290"/>
    </location>
</feature>
<name>A0A8B8IA64_VANTA</name>
<evidence type="ECO:0000256" key="2">
    <source>
        <dbReference type="ARBA" id="ARBA00004323"/>
    </source>
</evidence>
<keyword evidence="8 17" id="KW-0479">Metal-binding</keyword>